<evidence type="ECO:0000256" key="9">
    <source>
        <dbReference type="ARBA" id="ARBA00023054"/>
    </source>
</evidence>
<comment type="similarity">
    <text evidence="11">Belongs to the dynactin subunit 4 family.</text>
</comment>
<keyword evidence="7" id="KW-0832">Ubl conjugation</keyword>
<dbReference type="EMBL" id="KI669509">
    <property type="protein sequence ID" value="OCF32372.1"/>
    <property type="molecule type" value="Genomic_DNA"/>
</dbReference>
<keyword evidence="5" id="KW-1017">Isopeptide bond</keyword>
<dbReference type="STRING" id="1296120.A0A1B9GMU7"/>
<dbReference type="PANTHER" id="PTHR13034:SF2">
    <property type="entry name" value="DYNACTIN SUBUNIT 4"/>
    <property type="match status" value="1"/>
</dbReference>
<comment type="subcellular location">
    <subcellularLocation>
        <location evidence="1">Cytoplasm</location>
        <location evidence="1">Cytoskeleton</location>
        <location evidence="1">Microtubule organizing center</location>
        <location evidence="1">Centrosome</location>
    </subcellularLocation>
    <subcellularLocation>
        <location evidence="2">Cytoplasm</location>
        <location evidence="2">Cytoskeleton</location>
        <location evidence="2">Stress fiber</location>
    </subcellularLocation>
    <subcellularLocation>
        <location evidence="3">Cytoplasm</location>
        <location evidence="3">Myofibril</location>
    </subcellularLocation>
</comment>
<dbReference type="InterPro" id="IPR008603">
    <property type="entry name" value="DCTN4"/>
</dbReference>
<evidence type="ECO:0000256" key="1">
    <source>
        <dbReference type="ARBA" id="ARBA00004300"/>
    </source>
</evidence>
<dbReference type="PANTHER" id="PTHR13034">
    <property type="entry name" value="DYNACTIN P62 SUBUNIT"/>
    <property type="match status" value="1"/>
</dbReference>
<dbReference type="GO" id="GO:0005869">
    <property type="term" value="C:dynactin complex"/>
    <property type="evidence" value="ECO:0007669"/>
    <property type="project" value="InterPro"/>
</dbReference>
<feature type="region of interest" description="Disordered" evidence="14">
    <location>
        <begin position="280"/>
        <end position="305"/>
    </location>
</feature>
<keyword evidence="8" id="KW-0007">Acetylation</keyword>
<reference evidence="15 16" key="1">
    <citation type="submission" date="2013-07" db="EMBL/GenBank/DDBJ databases">
        <title>The Genome Sequence of Cryptococcus heveanensis BCC8398.</title>
        <authorList>
            <consortium name="The Broad Institute Genome Sequencing Platform"/>
            <person name="Cuomo C."/>
            <person name="Litvintseva A."/>
            <person name="Chen Y."/>
            <person name="Heitman J."/>
            <person name="Sun S."/>
            <person name="Springer D."/>
            <person name="Dromer F."/>
            <person name="Young S.K."/>
            <person name="Zeng Q."/>
            <person name="Gargeya S."/>
            <person name="Fitzgerald M."/>
            <person name="Abouelleil A."/>
            <person name="Alvarado L."/>
            <person name="Berlin A.M."/>
            <person name="Chapman S.B."/>
            <person name="Dewar J."/>
            <person name="Goldberg J."/>
            <person name="Griggs A."/>
            <person name="Gujja S."/>
            <person name="Hansen M."/>
            <person name="Howarth C."/>
            <person name="Imamovic A."/>
            <person name="Larimer J."/>
            <person name="McCowan C."/>
            <person name="Murphy C."/>
            <person name="Pearson M."/>
            <person name="Priest M."/>
            <person name="Roberts A."/>
            <person name="Saif S."/>
            <person name="Shea T."/>
            <person name="Sykes S."/>
            <person name="Wortman J."/>
            <person name="Nusbaum C."/>
            <person name="Birren B."/>
        </authorList>
    </citation>
    <scope>NUCLEOTIDE SEQUENCE [LARGE SCALE GENOMIC DNA]</scope>
    <source>
        <strain evidence="15 16">BCC8398</strain>
    </source>
</reference>
<dbReference type="OrthoDB" id="283815at2759"/>
<sequence>MSTLSSTSTTSITYACNHLDQPHSTLPPSYPSSSSSYHPLERLYFCEECDAVRCDSCVAVEVASYFCPNCLFDVPSANVRADKNRCARSCFSCPQCDSSLSMQATETSNQAQAQPHAGSSSSSITAGPPYVLVCSGCKWSSRQVGWTFDKPTGIALQLQKMHSQAETVQSEFDALKDHLESYIASNAPAPSPARSTRTPSRHISHLTQMAARALHRDVGGIAASKVRSRARGSGGGLWKDGSEKEKYGWDEIEEYKAKRSWKDEGLVNGMEDVEIMKNFERSGPGGVASLEKRWSKSWESNRMSK</sequence>
<evidence type="ECO:0000256" key="6">
    <source>
        <dbReference type="ARBA" id="ARBA00022553"/>
    </source>
</evidence>
<proteinExistence type="inferred from homology"/>
<reference evidence="16" key="2">
    <citation type="submission" date="2013-12" db="EMBL/GenBank/DDBJ databases">
        <title>Evolution of pathogenesis and genome organization in the Tremellales.</title>
        <authorList>
            <person name="Cuomo C."/>
            <person name="Litvintseva A."/>
            <person name="Heitman J."/>
            <person name="Chen Y."/>
            <person name="Sun S."/>
            <person name="Springer D."/>
            <person name="Dromer F."/>
            <person name="Young S."/>
            <person name="Zeng Q."/>
            <person name="Chapman S."/>
            <person name="Gujja S."/>
            <person name="Saif S."/>
            <person name="Birren B."/>
        </authorList>
    </citation>
    <scope>NUCLEOTIDE SEQUENCE [LARGE SCALE GENOMIC DNA]</scope>
    <source>
        <strain evidence="16">BCC8398</strain>
    </source>
</reference>
<keyword evidence="16" id="KW-1185">Reference proteome</keyword>
<evidence type="ECO:0000256" key="10">
    <source>
        <dbReference type="ARBA" id="ARBA00023212"/>
    </source>
</evidence>
<keyword evidence="9" id="KW-0175">Coiled coil</keyword>
<dbReference type="Proteomes" id="UP000092666">
    <property type="component" value="Unassembled WGS sequence"/>
</dbReference>
<evidence type="ECO:0000256" key="8">
    <source>
        <dbReference type="ARBA" id="ARBA00022990"/>
    </source>
</evidence>
<dbReference type="Pfam" id="PF05502">
    <property type="entry name" value="Dynactin_p62"/>
    <property type="match status" value="1"/>
</dbReference>
<name>A0A1B9GMU7_9TREE</name>
<protein>
    <recommendedName>
        <fullName evidence="12">Dynactin subunit 4</fullName>
    </recommendedName>
</protein>
<dbReference type="GO" id="GO:0001725">
    <property type="term" value="C:stress fiber"/>
    <property type="evidence" value="ECO:0007669"/>
    <property type="project" value="UniProtKB-SubCell"/>
</dbReference>
<evidence type="ECO:0000256" key="3">
    <source>
        <dbReference type="ARBA" id="ARBA00004657"/>
    </source>
</evidence>
<keyword evidence="6" id="KW-0597">Phosphoprotein</keyword>
<evidence type="ECO:0000256" key="4">
    <source>
        <dbReference type="ARBA" id="ARBA00022490"/>
    </source>
</evidence>
<gene>
    <name evidence="15" type="ORF">I316_06042</name>
</gene>
<organism evidence="15 16">
    <name type="scientific">Kwoniella heveanensis BCC8398</name>
    <dbReference type="NCBI Taxonomy" id="1296120"/>
    <lineage>
        <taxon>Eukaryota</taxon>
        <taxon>Fungi</taxon>
        <taxon>Dikarya</taxon>
        <taxon>Basidiomycota</taxon>
        <taxon>Agaricomycotina</taxon>
        <taxon>Tremellomycetes</taxon>
        <taxon>Tremellales</taxon>
        <taxon>Cryptococcaceae</taxon>
        <taxon>Kwoniella</taxon>
    </lineage>
</organism>
<evidence type="ECO:0000313" key="16">
    <source>
        <dbReference type="Proteomes" id="UP000092666"/>
    </source>
</evidence>
<evidence type="ECO:0000256" key="11">
    <source>
        <dbReference type="ARBA" id="ARBA00034776"/>
    </source>
</evidence>
<evidence type="ECO:0000256" key="5">
    <source>
        <dbReference type="ARBA" id="ARBA00022499"/>
    </source>
</evidence>
<keyword evidence="10" id="KW-0206">Cytoskeleton</keyword>
<evidence type="ECO:0000256" key="2">
    <source>
        <dbReference type="ARBA" id="ARBA00004529"/>
    </source>
</evidence>
<dbReference type="AlphaFoldDB" id="A0A1B9GMU7"/>
<comment type="subunit">
    <text evidence="13">Subunit of dynactin, a multiprotein complex part of a tripartite complex with dynein and a adapter, such as BICDL1, BICD2 or HOOK3. The dynactin complex is built around ACTR1A/ACTB filament and consists of an actin-related filament composed of a shoulder domain, a pointed end and a barbed end. Its length is defined by its flexible shoulder domain. The soulder is composed of 2 DCTN1 subunits, 4 DCTN2 and 2 DCTN3. The 4 DCNT2 (via N-terminus) bind the ACTR1A filament and act as molecular rulers to determine the length. The pointed end is important for binding dynein-dynactin cargo adapters. Consists of 4 subunits: ACTR10, DCNT4, DCTN5 and DCTN6. The barbed end is composed of a CAPZA1:CAPZB heterodimers, which binds ACTR1A/ACTB filament and dynactin and stabilizes dynactin. Interacts with ATP7B, but not ATP7A, in a copper-dependent manner. Interacts with ANK2; this interaction is required for localization at costameres. Interacts with N4BP2L1.</text>
</comment>
<evidence type="ECO:0000256" key="14">
    <source>
        <dbReference type="SAM" id="MobiDB-lite"/>
    </source>
</evidence>
<accession>A0A1B9GMU7</accession>
<evidence type="ECO:0000256" key="12">
    <source>
        <dbReference type="ARBA" id="ARBA00034864"/>
    </source>
</evidence>
<evidence type="ECO:0000313" key="15">
    <source>
        <dbReference type="EMBL" id="OCF32372.1"/>
    </source>
</evidence>
<evidence type="ECO:0000256" key="13">
    <source>
        <dbReference type="ARBA" id="ARBA00093507"/>
    </source>
</evidence>
<evidence type="ECO:0000256" key="7">
    <source>
        <dbReference type="ARBA" id="ARBA00022843"/>
    </source>
</evidence>
<keyword evidence="4" id="KW-0963">Cytoplasm</keyword>